<dbReference type="GO" id="GO:0006259">
    <property type="term" value="P:DNA metabolic process"/>
    <property type="evidence" value="ECO:0007669"/>
    <property type="project" value="InterPro"/>
</dbReference>
<comment type="caution">
    <text evidence="2">The sequence shown here is derived from an EMBL/GenBank/DDBJ whole genome shotgun (WGS) entry which is preliminary data.</text>
</comment>
<protein>
    <recommendedName>
        <fullName evidence="4">Recombinase RecT</fullName>
    </recommendedName>
</protein>
<evidence type="ECO:0000256" key="1">
    <source>
        <dbReference type="SAM" id="MobiDB-lite"/>
    </source>
</evidence>
<gene>
    <name evidence="2" type="ORF">FHY56_04160</name>
</gene>
<organism evidence="2 3">
    <name type="scientific">Brucella gallinifaecis</name>
    <dbReference type="NCBI Taxonomy" id="215590"/>
    <lineage>
        <taxon>Bacteria</taxon>
        <taxon>Pseudomonadati</taxon>
        <taxon>Pseudomonadota</taxon>
        <taxon>Alphaproteobacteria</taxon>
        <taxon>Hyphomicrobiales</taxon>
        <taxon>Brucellaceae</taxon>
        <taxon>Brucella/Ochrobactrum group</taxon>
        <taxon>Brucella</taxon>
    </lineage>
</organism>
<dbReference type="OrthoDB" id="7866633at2"/>
<dbReference type="InterPro" id="IPR004590">
    <property type="entry name" value="ssDNA_annealing_RecT"/>
</dbReference>
<reference evidence="2 3" key="1">
    <citation type="journal article" date="2003" name="Int. J. Syst. Evol. Microbiol.">
        <title>Towards a standardized format for the description of a novel species (of an established genus): Ochrobactrum gallinifaecis sp. nov.</title>
        <authorList>
            <person name="Kampfer P."/>
            <person name="Buczolits S."/>
            <person name="Albrecht A."/>
            <person name="Busse H.J."/>
            <person name="Stackebrandt E."/>
        </authorList>
    </citation>
    <scope>NUCLEOTIDE SEQUENCE [LARGE SCALE GENOMIC DNA]</scope>
    <source>
        <strain evidence="2 3">ISO 196</strain>
    </source>
</reference>
<dbReference type="RefSeq" id="WP_140903906.1">
    <property type="nucleotide sequence ID" value="NZ_JBHTMD010000020.1"/>
</dbReference>
<sequence length="415" mass="45633">MNAVTQTNQTRTPAESFRDQWTKQESEVAVALPPHIPVERFMRVVMTAVGGNADLMNADRRSLFESAMKAAQDGLLPDGRDGALVIFNAKAKEGGKDVWIKKVQWMPMVGGILKKIRNSGELLSLSAYVVYENDEFQYTLGDEETIVHRPCLDSNRGDAKLVYAIAKTKDGGIYREIMTLKDVEKVRAVSKTGKFGPWADWWDEMAKKTVIRRLAKRLPMSSDLDDLMRRDDDLYDFSGRRNDVDAQQNRIQQRGTLSQLLQSKPDTAQIGQQSHEGFQIDHQPEQTQTPARAPDTQNTTASDSVTSSAIEQHGGAVYDCDEAKLSDDEREALKQFIIGCIGASTPAEGYQLDPSIIVNSAKGLDAGGALVSKLARDKAGAITRSFKSVCEGNADLDAAIDYTCGVIGIDPSEVK</sequence>
<dbReference type="Proteomes" id="UP000315388">
    <property type="component" value="Unassembled WGS sequence"/>
</dbReference>
<dbReference type="GO" id="GO:0003677">
    <property type="term" value="F:DNA binding"/>
    <property type="evidence" value="ECO:0007669"/>
    <property type="project" value="InterPro"/>
</dbReference>
<accession>A0A502BR59</accession>
<dbReference type="Pfam" id="PF03837">
    <property type="entry name" value="RecT"/>
    <property type="match status" value="1"/>
</dbReference>
<evidence type="ECO:0000313" key="3">
    <source>
        <dbReference type="Proteomes" id="UP000315388"/>
    </source>
</evidence>
<feature type="compositionally biased region" description="Polar residues" evidence="1">
    <location>
        <begin position="285"/>
        <end position="308"/>
    </location>
</feature>
<evidence type="ECO:0008006" key="4">
    <source>
        <dbReference type="Google" id="ProtNLM"/>
    </source>
</evidence>
<dbReference type="NCBIfam" id="TIGR00616">
    <property type="entry name" value="rect"/>
    <property type="match status" value="1"/>
</dbReference>
<dbReference type="EMBL" id="VEWJ01000002">
    <property type="protein sequence ID" value="TPF76694.1"/>
    <property type="molecule type" value="Genomic_DNA"/>
</dbReference>
<evidence type="ECO:0000313" key="2">
    <source>
        <dbReference type="EMBL" id="TPF76694.1"/>
    </source>
</evidence>
<proteinExistence type="predicted"/>
<dbReference type="AlphaFoldDB" id="A0A502BR59"/>
<feature type="region of interest" description="Disordered" evidence="1">
    <location>
        <begin position="281"/>
        <end position="308"/>
    </location>
</feature>
<name>A0A502BR59_9HYPH</name>
<dbReference type="InterPro" id="IPR018330">
    <property type="entry name" value="RecT_fam"/>
</dbReference>
<keyword evidence="3" id="KW-1185">Reference proteome</keyword>